<dbReference type="AlphaFoldDB" id="A0A940MQM1"/>
<keyword evidence="5 6" id="KW-0472">Membrane</keyword>
<dbReference type="Proteomes" id="UP000675940">
    <property type="component" value="Unassembled WGS sequence"/>
</dbReference>
<feature type="transmembrane region" description="Helical" evidence="6">
    <location>
        <begin position="188"/>
        <end position="207"/>
    </location>
</feature>
<comment type="caution">
    <text evidence="7">The sequence shown here is derived from an EMBL/GenBank/DDBJ whole genome shotgun (WGS) entry which is preliminary data.</text>
</comment>
<dbReference type="PIRSF" id="PIRSF035875">
    <property type="entry name" value="RNase_BN"/>
    <property type="match status" value="1"/>
</dbReference>
<keyword evidence="4 6" id="KW-1133">Transmembrane helix</keyword>
<evidence type="ECO:0000313" key="7">
    <source>
        <dbReference type="EMBL" id="MBP0483187.1"/>
    </source>
</evidence>
<keyword evidence="2" id="KW-1003">Cell membrane</keyword>
<keyword evidence="8" id="KW-1185">Reference proteome</keyword>
<evidence type="ECO:0000256" key="1">
    <source>
        <dbReference type="ARBA" id="ARBA00004651"/>
    </source>
</evidence>
<accession>A0A940MQM1</accession>
<feature type="transmembrane region" description="Helical" evidence="6">
    <location>
        <begin position="258"/>
        <end position="278"/>
    </location>
</feature>
<name>A0A940MQM1_9RHOB</name>
<gene>
    <name evidence="7" type="ORF">J5474_11875</name>
</gene>
<evidence type="ECO:0000256" key="4">
    <source>
        <dbReference type="ARBA" id="ARBA00022989"/>
    </source>
</evidence>
<evidence type="ECO:0000256" key="6">
    <source>
        <dbReference type="SAM" id="Phobius"/>
    </source>
</evidence>
<reference evidence="7" key="1">
    <citation type="submission" date="2021-03" db="EMBL/GenBank/DDBJ databases">
        <title>Sagittula salina sp. nov. strain M10.9X isolated from the marine waste.</title>
        <authorList>
            <person name="Satari L."/>
            <person name="Molina-Menor E."/>
            <person name="Vidal-Verdu A."/>
            <person name="Pascual J."/>
            <person name="Pereto J."/>
            <person name="Porcar M."/>
        </authorList>
    </citation>
    <scope>NUCLEOTIDE SEQUENCE</scope>
    <source>
        <strain evidence="7">M10.9X</strain>
    </source>
</reference>
<evidence type="ECO:0000256" key="5">
    <source>
        <dbReference type="ARBA" id="ARBA00023136"/>
    </source>
</evidence>
<evidence type="ECO:0000256" key="2">
    <source>
        <dbReference type="ARBA" id="ARBA00022475"/>
    </source>
</evidence>
<dbReference type="InterPro" id="IPR017039">
    <property type="entry name" value="Virul_fac_BrkB"/>
</dbReference>
<comment type="subcellular location">
    <subcellularLocation>
        <location evidence="1">Cell membrane</location>
        <topology evidence="1">Multi-pass membrane protein</topology>
    </subcellularLocation>
</comment>
<feature type="transmembrane region" description="Helical" evidence="6">
    <location>
        <begin position="153"/>
        <end position="176"/>
    </location>
</feature>
<dbReference type="NCBIfam" id="TIGR00765">
    <property type="entry name" value="yihY_not_rbn"/>
    <property type="match status" value="1"/>
</dbReference>
<feature type="transmembrane region" description="Helical" evidence="6">
    <location>
        <begin position="34"/>
        <end position="59"/>
    </location>
</feature>
<dbReference type="GO" id="GO:0005886">
    <property type="term" value="C:plasma membrane"/>
    <property type="evidence" value="ECO:0007669"/>
    <property type="project" value="UniProtKB-SubCell"/>
</dbReference>
<feature type="transmembrane region" description="Helical" evidence="6">
    <location>
        <begin position="219"/>
        <end position="238"/>
    </location>
</feature>
<proteinExistence type="predicted"/>
<dbReference type="Pfam" id="PF03631">
    <property type="entry name" value="Virul_fac_BrkB"/>
    <property type="match status" value="1"/>
</dbReference>
<organism evidence="7 8">
    <name type="scientific">Sagittula salina</name>
    <dbReference type="NCBI Taxonomy" id="2820268"/>
    <lineage>
        <taxon>Bacteria</taxon>
        <taxon>Pseudomonadati</taxon>
        <taxon>Pseudomonadota</taxon>
        <taxon>Alphaproteobacteria</taxon>
        <taxon>Rhodobacterales</taxon>
        <taxon>Roseobacteraceae</taxon>
        <taxon>Sagittula</taxon>
    </lineage>
</organism>
<feature type="transmembrane region" description="Helical" evidence="6">
    <location>
        <begin position="103"/>
        <end position="132"/>
    </location>
</feature>
<evidence type="ECO:0000313" key="8">
    <source>
        <dbReference type="Proteomes" id="UP000675940"/>
    </source>
</evidence>
<protein>
    <submittedName>
        <fullName evidence="7">YihY/virulence factor BrkB family protein</fullName>
    </submittedName>
</protein>
<evidence type="ECO:0000256" key="3">
    <source>
        <dbReference type="ARBA" id="ARBA00022692"/>
    </source>
</evidence>
<keyword evidence="3 6" id="KW-0812">Transmembrane</keyword>
<dbReference type="EMBL" id="JAGISH010000006">
    <property type="protein sequence ID" value="MBP0483187.1"/>
    <property type="molecule type" value="Genomic_DNA"/>
</dbReference>
<sequence>MSRGRTARTPTKIPRKGWLDVAARVYRTVVEDNLSLLAAGIAFYGLLSLFPAITAAVALAGMVTDPSYLIDTSVAVSQVLPSAAAEILMGQLNGVVSASNNSLGWAAVFAIGLALWSASKAVENLIVGLNVINGERERRSLIVLKLMNLAMTLCLIIGILVTVGVVAAMPAIAAYVSRNPQFTELVLFIRWPVLFLVGVFGIAMLYRFGPSRRRAKWRWLTPGAGLACALWVTGSIAFSKYVQSFGSYNETFGTLGGVIILLYWLWLSAFILLFGATVDAEMEAQTRHETTVGPDRPMGRRGAVKADTLGALRGEPHN</sequence>
<dbReference type="RefSeq" id="WP_209361136.1">
    <property type="nucleotide sequence ID" value="NZ_JAGISH010000006.1"/>
</dbReference>
<dbReference type="PANTHER" id="PTHR30213">
    <property type="entry name" value="INNER MEMBRANE PROTEIN YHJD"/>
    <property type="match status" value="1"/>
</dbReference>
<dbReference type="PANTHER" id="PTHR30213:SF0">
    <property type="entry name" value="UPF0761 MEMBRANE PROTEIN YIHY"/>
    <property type="match status" value="1"/>
</dbReference>